<dbReference type="Gene3D" id="1.10.10.10">
    <property type="entry name" value="Winged helix-like DNA-binding domain superfamily/Winged helix DNA-binding domain"/>
    <property type="match status" value="1"/>
</dbReference>
<proteinExistence type="predicted"/>
<evidence type="ECO:0000313" key="5">
    <source>
        <dbReference type="EMBL" id="ABB29141.1"/>
    </source>
</evidence>
<dbReference type="InterPro" id="IPR011991">
    <property type="entry name" value="ArsR-like_HTH"/>
</dbReference>
<keyword evidence="1" id="KW-0805">Transcription regulation</keyword>
<dbReference type="OrthoDB" id="9799175at2"/>
<dbReference type="SMART" id="SM00418">
    <property type="entry name" value="HTH_ARSR"/>
    <property type="match status" value="1"/>
</dbReference>
<dbReference type="CDD" id="cd00090">
    <property type="entry name" value="HTH_ARSR"/>
    <property type="match status" value="1"/>
</dbReference>
<dbReference type="InterPro" id="IPR001845">
    <property type="entry name" value="HTH_ArsR_DNA-bd_dom"/>
</dbReference>
<dbReference type="NCBIfam" id="NF033788">
    <property type="entry name" value="HTH_metalloreg"/>
    <property type="match status" value="1"/>
</dbReference>
<dbReference type="InterPro" id="IPR036388">
    <property type="entry name" value="WH-like_DNA-bd_sf"/>
</dbReference>
<dbReference type="eggNOG" id="COG0640">
    <property type="taxonomic scope" value="Bacteria"/>
</dbReference>
<reference evidence="5" key="1">
    <citation type="submission" date="2005-08" db="EMBL/GenBank/DDBJ databases">
        <title>Complete sequence of Chlorobium chlorochromatii CaD3.</title>
        <authorList>
            <person name="Copeland A."/>
            <person name="Lucas S."/>
            <person name="Lapidus A."/>
            <person name="Barry K."/>
            <person name="Detter J.C."/>
            <person name="Glavina T."/>
            <person name="Hammon N."/>
            <person name="Israni S."/>
            <person name="Pitluck S."/>
            <person name="Bryant D."/>
            <person name="Schmutz J."/>
            <person name="Larimer F."/>
            <person name="Land M."/>
            <person name="Kyrpides N."/>
            <person name="Ivanova N."/>
            <person name="Richardson P."/>
        </authorList>
    </citation>
    <scope>NUCLEOTIDE SEQUENCE [LARGE SCALE GENOMIC DNA]</scope>
    <source>
        <strain evidence="5">CaD3</strain>
    </source>
</reference>
<dbReference type="Pfam" id="PF01022">
    <property type="entry name" value="HTH_5"/>
    <property type="match status" value="1"/>
</dbReference>
<dbReference type="EMBL" id="CP000108">
    <property type="protein sequence ID" value="ABB29141.1"/>
    <property type="molecule type" value="Genomic_DNA"/>
</dbReference>
<protein>
    <submittedName>
        <fullName evidence="5">Transcriptional regulator, ArsR family</fullName>
    </submittedName>
</protein>
<dbReference type="SUPFAM" id="SSF46785">
    <property type="entry name" value="Winged helix' DNA-binding domain"/>
    <property type="match status" value="1"/>
</dbReference>
<dbReference type="KEGG" id="cch:Cag_1891"/>
<dbReference type="PROSITE" id="PS50987">
    <property type="entry name" value="HTH_ARSR_2"/>
    <property type="match status" value="1"/>
</dbReference>
<gene>
    <name evidence="5" type="ordered locus">Cag_1891</name>
</gene>
<name>Q3APD4_CHLCH</name>
<dbReference type="STRING" id="340177.Cag_1891"/>
<dbReference type="InterPro" id="IPR036390">
    <property type="entry name" value="WH_DNA-bd_sf"/>
</dbReference>
<evidence type="ECO:0000256" key="3">
    <source>
        <dbReference type="ARBA" id="ARBA00023163"/>
    </source>
</evidence>
<dbReference type="AlphaFoldDB" id="Q3APD4"/>
<evidence type="ECO:0000256" key="1">
    <source>
        <dbReference type="ARBA" id="ARBA00023015"/>
    </source>
</evidence>
<sequence length="129" mass="14601">MSSSMTAETTKAHTPQLVIPDEMLDAVANRFKLLSEPMRLRILRILSEEDHTVQDIVRKINASQANISKHLTLMHDNGMVSRRKVGLKCYYSLADESIIHACNLTSHSIVSSLHNQLHWLQKVAPKSEE</sequence>
<organism evidence="5">
    <name type="scientific">Chlorobium chlorochromatii (strain CaD3)</name>
    <dbReference type="NCBI Taxonomy" id="340177"/>
    <lineage>
        <taxon>Bacteria</taxon>
        <taxon>Pseudomonadati</taxon>
        <taxon>Chlorobiota</taxon>
        <taxon>Chlorobiia</taxon>
        <taxon>Chlorobiales</taxon>
        <taxon>Chlorobiaceae</taxon>
        <taxon>Chlorobium/Pelodictyon group</taxon>
        <taxon>Chlorobium</taxon>
    </lineage>
</organism>
<dbReference type="GO" id="GO:0003677">
    <property type="term" value="F:DNA binding"/>
    <property type="evidence" value="ECO:0007669"/>
    <property type="project" value="UniProtKB-KW"/>
</dbReference>
<accession>Q3APD4</accession>
<dbReference type="HOGENOM" id="CLU_097806_6_1_10"/>
<dbReference type="PRINTS" id="PR00778">
    <property type="entry name" value="HTHARSR"/>
</dbReference>
<dbReference type="GO" id="GO:0003700">
    <property type="term" value="F:DNA-binding transcription factor activity"/>
    <property type="evidence" value="ECO:0007669"/>
    <property type="project" value="InterPro"/>
</dbReference>
<feature type="domain" description="HTH arsR-type" evidence="4">
    <location>
        <begin position="19"/>
        <end position="116"/>
    </location>
</feature>
<keyword evidence="3" id="KW-0804">Transcription</keyword>
<keyword evidence="2" id="KW-0238">DNA-binding</keyword>
<dbReference type="InterPro" id="IPR051011">
    <property type="entry name" value="Metal_resp_trans_reg"/>
</dbReference>
<evidence type="ECO:0000256" key="2">
    <source>
        <dbReference type="ARBA" id="ARBA00023125"/>
    </source>
</evidence>
<evidence type="ECO:0000259" key="4">
    <source>
        <dbReference type="PROSITE" id="PS50987"/>
    </source>
</evidence>
<dbReference type="PANTHER" id="PTHR43132:SF9">
    <property type="entry name" value="ARSR FAMILY TRANSCRIPTIONAL REGULATORY PROTEIN"/>
    <property type="match status" value="1"/>
</dbReference>
<dbReference type="PANTHER" id="PTHR43132">
    <property type="entry name" value="ARSENICAL RESISTANCE OPERON REPRESSOR ARSR-RELATED"/>
    <property type="match status" value="1"/>
</dbReference>